<keyword evidence="2" id="KW-1185">Reference proteome</keyword>
<proteinExistence type="predicted"/>
<evidence type="ECO:0000313" key="1">
    <source>
        <dbReference type="EMBL" id="KAI4352683.1"/>
    </source>
</evidence>
<sequence length="584" mass="66780">MSQSTLFSSGLEFANLAASSGLLRRSWKGISDLYAGMNLNRRVASSFSLKYRVYEELDLTIIAFVTNPICTQDHLQPDLVSRLALKENYNFPHLEFLCAKKIPSFSVNRTAVDLLCFHRDQLVSLKSQIDHSKPLIVTGHALGGSTASLFTLWLLDSIGSGKKCPLCITFGSPLIGDKNLQQAISQSSTWNSCFLHMASYQDPVPRSLITHHSSSTQTSVYKPFGIFLLSSDKGSACFEDPSTILELLLAMGSISVPNQRMQTYHYGTIVENLHRKVICKNSTPQPGNITGFLPLQASITLQLWTVGLAHIQRQPQWDILVQKMETWEPLSWKKKISDPFKRLSEAKINIYYLEWYKNESKTRGVGCYDSYKKQLFSFDQDAIMLKKRLTVYWKDMIAEAEMKPQREGAAFRIRWLFAATNYRLMVEPLDIAEYYRSGRRDYVNQGRSKHFIQLEELLKEEESVLDNLNSSRKQNLESALTLDSCFWAHVEEALLMCKLLTSVESSVLDKELATQKLIGFEDYVYGLLKNYVVSSDIFLFQSSYMIWWNEYKKIKGNSYNSTLTKFMCDPGNYKQYAKGVFDFP</sequence>
<dbReference type="EMBL" id="CM039428">
    <property type="protein sequence ID" value="KAI4352683.1"/>
    <property type="molecule type" value="Genomic_DNA"/>
</dbReference>
<accession>A0ACB9PVZ7</accession>
<gene>
    <name evidence="1" type="ORF">L6164_006908</name>
</gene>
<reference evidence="1 2" key="1">
    <citation type="journal article" date="2022" name="DNA Res.">
        <title>Chromosomal-level genome assembly of the orchid tree Bauhinia variegata (Leguminosae; Cercidoideae) supports the allotetraploid origin hypothesis of Bauhinia.</title>
        <authorList>
            <person name="Zhong Y."/>
            <person name="Chen Y."/>
            <person name="Zheng D."/>
            <person name="Pang J."/>
            <person name="Liu Y."/>
            <person name="Luo S."/>
            <person name="Meng S."/>
            <person name="Qian L."/>
            <person name="Wei D."/>
            <person name="Dai S."/>
            <person name="Zhou R."/>
        </authorList>
    </citation>
    <scope>NUCLEOTIDE SEQUENCE [LARGE SCALE GENOMIC DNA]</scope>
    <source>
        <strain evidence="1">BV-YZ2020</strain>
    </source>
</reference>
<protein>
    <submittedName>
        <fullName evidence="1">Uncharacterized protein</fullName>
    </submittedName>
</protein>
<evidence type="ECO:0000313" key="2">
    <source>
        <dbReference type="Proteomes" id="UP000828941"/>
    </source>
</evidence>
<dbReference type="Proteomes" id="UP000828941">
    <property type="component" value="Chromosome 3"/>
</dbReference>
<organism evidence="1 2">
    <name type="scientific">Bauhinia variegata</name>
    <name type="common">Purple orchid tree</name>
    <name type="synonym">Phanera variegata</name>
    <dbReference type="NCBI Taxonomy" id="167791"/>
    <lineage>
        <taxon>Eukaryota</taxon>
        <taxon>Viridiplantae</taxon>
        <taxon>Streptophyta</taxon>
        <taxon>Embryophyta</taxon>
        <taxon>Tracheophyta</taxon>
        <taxon>Spermatophyta</taxon>
        <taxon>Magnoliopsida</taxon>
        <taxon>eudicotyledons</taxon>
        <taxon>Gunneridae</taxon>
        <taxon>Pentapetalae</taxon>
        <taxon>rosids</taxon>
        <taxon>fabids</taxon>
        <taxon>Fabales</taxon>
        <taxon>Fabaceae</taxon>
        <taxon>Cercidoideae</taxon>
        <taxon>Cercideae</taxon>
        <taxon>Bauhiniinae</taxon>
        <taxon>Bauhinia</taxon>
    </lineage>
</organism>
<name>A0ACB9PVZ7_BAUVA</name>
<comment type="caution">
    <text evidence="1">The sequence shown here is derived from an EMBL/GenBank/DDBJ whole genome shotgun (WGS) entry which is preliminary data.</text>
</comment>